<evidence type="ECO:0000256" key="2">
    <source>
        <dbReference type="SAM" id="Phobius"/>
    </source>
</evidence>
<comment type="caution">
    <text evidence="3">The sequence shown here is derived from an EMBL/GenBank/DDBJ whole genome shotgun (WGS) entry which is preliminary data.</text>
</comment>
<accession>A0ABR3V489</accession>
<keyword evidence="2" id="KW-0812">Transmembrane</keyword>
<dbReference type="EMBL" id="JAZGSY010000393">
    <property type="protein sequence ID" value="KAL1836584.1"/>
    <property type="molecule type" value="Genomic_DNA"/>
</dbReference>
<feature type="transmembrane region" description="Helical" evidence="2">
    <location>
        <begin position="59"/>
        <end position="80"/>
    </location>
</feature>
<gene>
    <name evidence="3" type="ORF">VTJ49DRAFT_4898</name>
</gene>
<protein>
    <submittedName>
        <fullName evidence="3">Uncharacterized protein</fullName>
    </submittedName>
</protein>
<organism evidence="3 4">
    <name type="scientific">Humicola insolens</name>
    <name type="common">Soft-rot fungus</name>
    <dbReference type="NCBI Taxonomy" id="85995"/>
    <lineage>
        <taxon>Eukaryota</taxon>
        <taxon>Fungi</taxon>
        <taxon>Dikarya</taxon>
        <taxon>Ascomycota</taxon>
        <taxon>Pezizomycotina</taxon>
        <taxon>Sordariomycetes</taxon>
        <taxon>Sordariomycetidae</taxon>
        <taxon>Sordariales</taxon>
        <taxon>Chaetomiaceae</taxon>
        <taxon>Mycothermus</taxon>
    </lineage>
</organism>
<keyword evidence="2" id="KW-1133">Transmembrane helix</keyword>
<keyword evidence="4" id="KW-1185">Reference proteome</keyword>
<evidence type="ECO:0000313" key="3">
    <source>
        <dbReference type="EMBL" id="KAL1836584.1"/>
    </source>
</evidence>
<keyword evidence="2" id="KW-0472">Membrane</keyword>
<reference evidence="3 4" key="1">
    <citation type="journal article" date="2024" name="Commun. Biol.">
        <title>Comparative genomic analysis of thermophilic fungi reveals convergent evolutionary adaptations and gene losses.</title>
        <authorList>
            <person name="Steindorff A.S."/>
            <person name="Aguilar-Pontes M.V."/>
            <person name="Robinson A.J."/>
            <person name="Andreopoulos B."/>
            <person name="LaButti K."/>
            <person name="Kuo A."/>
            <person name="Mondo S."/>
            <person name="Riley R."/>
            <person name="Otillar R."/>
            <person name="Haridas S."/>
            <person name="Lipzen A."/>
            <person name="Grimwood J."/>
            <person name="Schmutz J."/>
            <person name="Clum A."/>
            <person name="Reid I.D."/>
            <person name="Moisan M.C."/>
            <person name="Butler G."/>
            <person name="Nguyen T.T.M."/>
            <person name="Dewar K."/>
            <person name="Conant G."/>
            <person name="Drula E."/>
            <person name="Henrissat B."/>
            <person name="Hansel C."/>
            <person name="Singer S."/>
            <person name="Hutchinson M.I."/>
            <person name="de Vries R.P."/>
            <person name="Natvig D.O."/>
            <person name="Powell A.J."/>
            <person name="Tsang A."/>
            <person name="Grigoriev I.V."/>
        </authorList>
    </citation>
    <scope>NUCLEOTIDE SEQUENCE [LARGE SCALE GENOMIC DNA]</scope>
    <source>
        <strain evidence="3 4">CBS 620.91</strain>
    </source>
</reference>
<sequence>MATIREAAEADMALHGRPFATTVRRSFARMLLRREDECHPQPGIDLCEKPSVSSVQTTWIIVGTVLGLLLVVTGSVLIFLHIRKTKRDKREDVEDRFHRADYGLDDLPSSRKPPADDDMTDSSSAMGYGNRPRSRDPLQGGAEPKYQNGQNGGGRGRQLNPFDDTSSLGSIMVYGYRYHIGDFALITQALDLLAKKFRCEFVMKLL</sequence>
<feature type="region of interest" description="Disordered" evidence="1">
    <location>
        <begin position="102"/>
        <end position="161"/>
    </location>
</feature>
<evidence type="ECO:0000313" key="4">
    <source>
        <dbReference type="Proteomes" id="UP001583172"/>
    </source>
</evidence>
<proteinExistence type="predicted"/>
<name>A0ABR3V489_HUMIN</name>
<evidence type="ECO:0000256" key="1">
    <source>
        <dbReference type="SAM" id="MobiDB-lite"/>
    </source>
</evidence>
<dbReference type="Proteomes" id="UP001583172">
    <property type="component" value="Unassembled WGS sequence"/>
</dbReference>